<dbReference type="Pfam" id="PF04564">
    <property type="entry name" value="U-box"/>
    <property type="match status" value="1"/>
</dbReference>
<evidence type="ECO:0000313" key="11">
    <source>
        <dbReference type="Proteomes" id="UP001415857"/>
    </source>
</evidence>
<evidence type="ECO:0000256" key="2">
    <source>
        <dbReference type="ARBA" id="ARBA00004906"/>
    </source>
</evidence>
<dbReference type="GO" id="GO:0008270">
    <property type="term" value="F:zinc ion binding"/>
    <property type="evidence" value="ECO:0007669"/>
    <property type="project" value="UniProtKB-KW"/>
</dbReference>
<dbReference type="PANTHER" id="PTHR45958:SF11">
    <property type="entry name" value="RING-TYPE E3 UBIQUITIN TRANSFERASE"/>
    <property type="match status" value="1"/>
</dbReference>
<feature type="domain" description="RING-type" evidence="8">
    <location>
        <begin position="263"/>
        <end position="302"/>
    </location>
</feature>
<evidence type="ECO:0000256" key="6">
    <source>
        <dbReference type="PROSITE-ProRule" id="PRU00175"/>
    </source>
</evidence>
<protein>
    <recommendedName>
        <fullName evidence="3">RING-type E3 ubiquitin transferase</fullName>
        <ecNumber evidence="3">2.3.2.27</ecNumber>
    </recommendedName>
</protein>
<evidence type="ECO:0000256" key="3">
    <source>
        <dbReference type="ARBA" id="ARBA00012483"/>
    </source>
</evidence>
<keyword evidence="11" id="KW-1185">Reference proteome</keyword>
<evidence type="ECO:0000256" key="1">
    <source>
        <dbReference type="ARBA" id="ARBA00000900"/>
    </source>
</evidence>
<dbReference type="SUPFAM" id="SSF57850">
    <property type="entry name" value="RING/U-box"/>
    <property type="match status" value="1"/>
</dbReference>
<dbReference type="InterPro" id="IPR001841">
    <property type="entry name" value="Znf_RING"/>
</dbReference>
<dbReference type="SMART" id="SM00504">
    <property type="entry name" value="Ubox"/>
    <property type="match status" value="1"/>
</dbReference>
<feature type="coiled-coil region" evidence="7">
    <location>
        <begin position="199"/>
        <end position="229"/>
    </location>
</feature>
<accession>A0AAP0WUP7</accession>
<name>A0AAP0WUP7_LIQFO</name>
<keyword evidence="5" id="KW-0677">Repeat</keyword>
<dbReference type="PROSITE" id="PS51698">
    <property type="entry name" value="U_BOX"/>
    <property type="match status" value="1"/>
</dbReference>
<feature type="domain" description="U-box" evidence="9">
    <location>
        <begin position="256"/>
        <end position="330"/>
    </location>
</feature>
<keyword evidence="7" id="KW-0175">Coiled coil</keyword>
<evidence type="ECO:0000259" key="8">
    <source>
        <dbReference type="PROSITE" id="PS50089"/>
    </source>
</evidence>
<comment type="caution">
    <text evidence="10">The sequence shown here is derived from an EMBL/GenBank/DDBJ whole genome shotgun (WGS) entry which is preliminary data.</text>
</comment>
<evidence type="ECO:0000259" key="9">
    <source>
        <dbReference type="PROSITE" id="PS51698"/>
    </source>
</evidence>
<keyword evidence="6" id="KW-0862">Zinc</keyword>
<dbReference type="InterPro" id="IPR016024">
    <property type="entry name" value="ARM-type_fold"/>
</dbReference>
<evidence type="ECO:0000313" key="10">
    <source>
        <dbReference type="EMBL" id="KAK9277283.1"/>
    </source>
</evidence>
<dbReference type="GO" id="GO:0061630">
    <property type="term" value="F:ubiquitin protein ligase activity"/>
    <property type="evidence" value="ECO:0007669"/>
    <property type="project" value="UniProtKB-EC"/>
</dbReference>
<dbReference type="AlphaFoldDB" id="A0AAP0WUP7"/>
<comment type="catalytic activity">
    <reaction evidence="1">
        <text>S-ubiquitinyl-[E2 ubiquitin-conjugating enzyme]-L-cysteine + [acceptor protein]-L-lysine = [E2 ubiquitin-conjugating enzyme]-L-cysteine + N(6)-ubiquitinyl-[acceptor protein]-L-lysine.</text>
        <dbReference type="EC" id="2.3.2.27"/>
    </reaction>
</comment>
<evidence type="ECO:0000256" key="4">
    <source>
        <dbReference type="ARBA" id="ARBA00022679"/>
    </source>
</evidence>
<proteinExistence type="predicted"/>
<dbReference type="InterPro" id="IPR013083">
    <property type="entry name" value="Znf_RING/FYVE/PHD"/>
</dbReference>
<sequence length="1028" mass="114281">MDFNIGLQDVGIAVLQELWNRVTFQAMDLVSETRDGMLEKDGFQEFSRSISELNILLQALDAKKIEAAMGSEPTKVALETLNSQLRIACKVIKDYKSGSRLRLLLHSNSVFLQMQTLSEEIAKTISSLQLVNLDITLNLKSKTNEIINNLRSIEFRSAAATETIASEIEKSITQDSRNQENAQRLLQKIAEAIGLSVNASLVQNELALLKQEKEEMEAQKKQAEALQLSQLIQLLHSTEIGMSPQDEEIASYHQQYPIESFICPLCNKMMVDPVAIVCGHSFERKAIEEQFGRGERTCPICKQELPSMEITPNLLLRSSIEEWKQRDMDLKFQAAVRGINSNDHSLQNKALEDMQVLMEMPRYTEKVAEKGLISKLVQILKDKRLNNMASLKCLYYLAKYCDNHKEAIVNAGAIRCIVKQFCKGEAEPDALAVLLELSVKETLVEKIGNTKDCILFLVSLLNNKNQEVSQKAQKVLQNLSSSTHFVVKMAEAGHFQPYVPRFNQGPQETRALMSAALINMQLKESTIKELNNKQFIHNLVQMLSSSSPACKTASLKAIKKLIAYPEMAKQLLEDPATIPRLLSLISFVRSDPQWKQEAVEILALLVGATQFSELQIYHSLQELQSQHNVSLFWQLIASSDSQMKVHFLHLLTELSYKSETVRILIRSDEDAVTQLFSSLDGDRPMVRRWAMKLIYRISEGHPAGVPLPTSPAKEAAINTLADIFTNSPDTEERSTAAGIISLLPINDIIIDEILCKSEALKAIHEVICSTDEEHSGIEAPTEQGTTLLENALAALLRYTQPTKPELQKQVGKLELYPSLVRVLSRGSSLAKQRTATALAHLSHSTSQLVSDATIIANQAKNSRPLLHIMKLFSNISWCCSASSENQNLCSVHGAACSSKQTFCLVKEDALRPLVQTLSETESGVVEAALTALETLLGDHATLSHAAAAIVDSQGVVALLQVLEKGSSSAKSPALDLFLKILKHTEITDSLSQRSERVLIQLLQDDALKKKVALVLKQMKIIPEQSSYF</sequence>
<dbReference type="SMART" id="SM00185">
    <property type="entry name" value="ARM"/>
    <property type="match status" value="6"/>
</dbReference>
<gene>
    <name evidence="10" type="ORF">L1049_006823</name>
</gene>
<dbReference type="SUPFAM" id="SSF48371">
    <property type="entry name" value="ARM repeat"/>
    <property type="match status" value="3"/>
</dbReference>
<dbReference type="InterPro" id="IPR011989">
    <property type="entry name" value="ARM-like"/>
</dbReference>
<keyword evidence="6" id="KW-0863">Zinc-finger</keyword>
<dbReference type="InterPro" id="IPR000225">
    <property type="entry name" value="Armadillo"/>
</dbReference>
<dbReference type="EMBL" id="JBBPBK010000010">
    <property type="protein sequence ID" value="KAK9277283.1"/>
    <property type="molecule type" value="Genomic_DNA"/>
</dbReference>
<dbReference type="GO" id="GO:0016567">
    <property type="term" value="P:protein ubiquitination"/>
    <property type="evidence" value="ECO:0007669"/>
    <property type="project" value="InterPro"/>
</dbReference>
<evidence type="ECO:0000256" key="5">
    <source>
        <dbReference type="ARBA" id="ARBA00022737"/>
    </source>
</evidence>
<dbReference type="Gene3D" id="3.30.40.10">
    <property type="entry name" value="Zinc/RING finger domain, C3HC4 (zinc finger)"/>
    <property type="match status" value="1"/>
</dbReference>
<dbReference type="InterPro" id="IPR003613">
    <property type="entry name" value="Ubox_domain"/>
</dbReference>
<dbReference type="Gene3D" id="1.25.10.10">
    <property type="entry name" value="Leucine-rich Repeat Variant"/>
    <property type="match status" value="3"/>
</dbReference>
<dbReference type="EC" id="2.3.2.27" evidence="3"/>
<evidence type="ECO:0000256" key="7">
    <source>
        <dbReference type="SAM" id="Coils"/>
    </source>
</evidence>
<comment type="pathway">
    <text evidence="2">Protein modification; protein ubiquitination.</text>
</comment>
<reference evidence="10 11" key="1">
    <citation type="journal article" date="2024" name="Plant J.">
        <title>Genome sequences and population genomics reveal climatic adaptation and genomic divergence between two closely related sweetgum species.</title>
        <authorList>
            <person name="Xu W.Q."/>
            <person name="Ren C.Q."/>
            <person name="Zhang X.Y."/>
            <person name="Comes H.P."/>
            <person name="Liu X.H."/>
            <person name="Li Y.G."/>
            <person name="Kettle C.J."/>
            <person name="Jalonen R."/>
            <person name="Gaisberger H."/>
            <person name="Ma Y.Z."/>
            <person name="Qiu Y.X."/>
        </authorList>
    </citation>
    <scope>NUCLEOTIDE SEQUENCE [LARGE SCALE GENOMIC DNA]</scope>
    <source>
        <strain evidence="10">Hangzhou</strain>
    </source>
</reference>
<dbReference type="PANTHER" id="PTHR45958">
    <property type="entry name" value="RING-TYPE E3 UBIQUITIN TRANSFERASE"/>
    <property type="match status" value="1"/>
</dbReference>
<keyword evidence="4" id="KW-0808">Transferase</keyword>
<organism evidence="10 11">
    <name type="scientific">Liquidambar formosana</name>
    <name type="common">Formosan gum</name>
    <dbReference type="NCBI Taxonomy" id="63359"/>
    <lineage>
        <taxon>Eukaryota</taxon>
        <taxon>Viridiplantae</taxon>
        <taxon>Streptophyta</taxon>
        <taxon>Embryophyta</taxon>
        <taxon>Tracheophyta</taxon>
        <taxon>Spermatophyta</taxon>
        <taxon>Magnoliopsida</taxon>
        <taxon>eudicotyledons</taxon>
        <taxon>Gunneridae</taxon>
        <taxon>Pentapetalae</taxon>
        <taxon>Saxifragales</taxon>
        <taxon>Altingiaceae</taxon>
        <taxon>Liquidambar</taxon>
    </lineage>
</organism>
<keyword evidence="6" id="KW-0479">Metal-binding</keyword>
<dbReference type="Proteomes" id="UP001415857">
    <property type="component" value="Unassembled WGS sequence"/>
</dbReference>
<dbReference type="PROSITE" id="PS50089">
    <property type="entry name" value="ZF_RING_2"/>
    <property type="match status" value="1"/>
</dbReference>
<dbReference type="InterPro" id="IPR052608">
    <property type="entry name" value="U-box_domain_protein"/>
</dbReference>